<gene>
    <name evidence="1" type="ORF">MOC_3787</name>
</gene>
<dbReference type="Proteomes" id="UP000029492">
    <property type="component" value="Chromosome"/>
</dbReference>
<protein>
    <submittedName>
        <fullName evidence="1">Protein of unassigned function</fullName>
    </submittedName>
</protein>
<accession>A0A089NVX0</accession>
<dbReference type="HOGENOM" id="CLU_3154777_0_0_5"/>
<evidence type="ECO:0000313" key="2">
    <source>
        <dbReference type="Proteomes" id="UP000029492"/>
    </source>
</evidence>
<reference evidence="1 2" key="1">
    <citation type="journal article" date="2014" name="PLoS ONE">
        <title>Genome Information of Methylobacterium oryzae, a Plant-Probiotic Methylotroph in the Phyllosphere.</title>
        <authorList>
            <person name="Kwak M.J."/>
            <person name="Jeong H."/>
            <person name="Madhaiyan M."/>
            <person name="Lee Y."/>
            <person name="Sa T.M."/>
            <person name="Oh T.K."/>
            <person name="Kim J.F."/>
        </authorList>
    </citation>
    <scope>NUCLEOTIDE SEQUENCE [LARGE SCALE GENOMIC DNA]</scope>
    <source>
        <strain evidence="1 2">CBMB20</strain>
    </source>
</reference>
<sequence>MRRREFEGAPDSWRVCFPAPIAIVCRPMWFDRAIPAFGSAARQGVAGV</sequence>
<organism evidence="1 2">
    <name type="scientific">Methylobacterium oryzae CBMB20</name>
    <dbReference type="NCBI Taxonomy" id="693986"/>
    <lineage>
        <taxon>Bacteria</taxon>
        <taxon>Pseudomonadati</taxon>
        <taxon>Pseudomonadota</taxon>
        <taxon>Alphaproteobacteria</taxon>
        <taxon>Hyphomicrobiales</taxon>
        <taxon>Methylobacteriaceae</taxon>
        <taxon>Methylobacterium</taxon>
    </lineage>
</organism>
<proteinExistence type="predicted"/>
<dbReference type="AlphaFoldDB" id="A0A089NVX0"/>
<keyword evidence="2" id="KW-1185">Reference proteome</keyword>
<name>A0A089NVX0_9HYPH</name>
<dbReference type="KEGG" id="mor:MOC_3787"/>
<dbReference type="EMBL" id="CP003811">
    <property type="protein sequence ID" value="AIQ91542.1"/>
    <property type="molecule type" value="Genomic_DNA"/>
</dbReference>
<evidence type="ECO:0000313" key="1">
    <source>
        <dbReference type="EMBL" id="AIQ91542.1"/>
    </source>
</evidence>